<evidence type="ECO:0000313" key="5">
    <source>
        <dbReference type="Proteomes" id="UP001500460"/>
    </source>
</evidence>
<dbReference type="Gene3D" id="1.25.40.10">
    <property type="entry name" value="Tetratricopeptide repeat domain"/>
    <property type="match status" value="1"/>
</dbReference>
<sequence>MTGENFSDATAETTVRTAPRIHGGSAPRRAVRALLDRLRTGGAALVVTGEPGLGRTTLLAWAARAHTGAVLRLPPPRRGTTPQALLETLRAAAADGPLLVCVDDAHRWAAPARAALGAAAGLLGAEDRTGLLLSVAGHRAVDREFAGLPAVRLDPLPPPQAAALLDDAAQGAVDPAVREELLAEAEGNPALLLALVRRLSPAQLSGRRPLPRPLADAGTLAGVAGEALAGLPPDTRDLLLTVAAAARESDDADADADLVLRALRRMGPPAPAPCLEPPPEPLALAGGRLRFHSGLVRRAVHAGAGPDRRRAAHRALADVLEADGRRLPGLLHRAWATTGPAPGTAGRLAAAAADATAAASPRLRSAAYARAAELTTDDPARARRYTDAAEQALLAGRPHRARPLLAAAREGAAPAVVRGRAELVRGVTELRDGPVGDAHQSLLLAASLLAADAPAQAASAAGAAADAAWAAGDLPTCLAALGTGPGTTPEAPYAAAGAGAPHAGDGTAPAGTAPAGTAQAVPAGGTARTAPRGTPPPAAAPEPPPAAPAAASGPPAPRFHDPVRDHRLGMRAVLEGRLDQALAPLGRVVDRARTDDEPETLLRSAAAGLLLGDVDAARRAGARALAAARTPGSPALVPRALEYLAYAELRAGRHAQARTHAEEGLRTSHLTGQRNTAAHHHAVLALAASIEGEPGVVARHAAAALETARRHGLAQAATLAEWAVARADLGGGRPLDAADRLGLLVLPGPRRGHFAVWMLAVPCFVEAAVLAGRQHDARTVVEDFARWAAFGADPQAAAQLARCHALLAPPERADDLYRRALALHERTDGDFERARTALLYGKWLRRRRRPREARDRLGAALAGFERCGARVWADQARGELRANGAAARGTGTGGLTRLTPQQLRIARYVAEGATNREVALSLAVSTRTVDYHLRKVFAALGVRSRVELARMVEQAEKTAAQP</sequence>
<gene>
    <name evidence="4" type="ORF">GCM10010421_36820</name>
</gene>
<dbReference type="Pfam" id="PF00196">
    <property type="entry name" value="GerE"/>
    <property type="match status" value="1"/>
</dbReference>
<protein>
    <recommendedName>
        <fullName evidence="3">HTH luxR-type domain-containing protein</fullName>
    </recommendedName>
</protein>
<organism evidence="4 5">
    <name type="scientific">Streptomyces glaucus</name>
    <dbReference type="NCBI Taxonomy" id="284029"/>
    <lineage>
        <taxon>Bacteria</taxon>
        <taxon>Bacillati</taxon>
        <taxon>Actinomycetota</taxon>
        <taxon>Actinomycetes</taxon>
        <taxon>Kitasatosporales</taxon>
        <taxon>Streptomycetaceae</taxon>
        <taxon>Streptomyces</taxon>
    </lineage>
</organism>
<feature type="compositionally biased region" description="Pro residues" evidence="2">
    <location>
        <begin position="533"/>
        <end position="547"/>
    </location>
</feature>
<reference evidence="5" key="1">
    <citation type="journal article" date="2019" name="Int. J. Syst. Evol. Microbiol.">
        <title>The Global Catalogue of Microorganisms (GCM) 10K type strain sequencing project: providing services to taxonomists for standard genome sequencing and annotation.</title>
        <authorList>
            <consortium name="The Broad Institute Genomics Platform"/>
            <consortium name="The Broad Institute Genome Sequencing Center for Infectious Disease"/>
            <person name="Wu L."/>
            <person name="Ma J."/>
        </authorList>
    </citation>
    <scope>NUCLEOTIDE SEQUENCE [LARGE SCALE GENOMIC DNA]</scope>
    <source>
        <strain evidence="5">JCM 6922</strain>
    </source>
</reference>
<accession>A0ABP5X2C1</accession>
<dbReference type="InterPro" id="IPR000792">
    <property type="entry name" value="Tscrpt_reg_LuxR_C"/>
</dbReference>
<dbReference type="InterPro" id="IPR027417">
    <property type="entry name" value="P-loop_NTPase"/>
</dbReference>
<dbReference type="SUPFAM" id="SSF52540">
    <property type="entry name" value="P-loop containing nucleoside triphosphate hydrolases"/>
    <property type="match status" value="1"/>
</dbReference>
<dbReference type="EMBL" id="BAAATK010000022">
    <property type="protein sequence ID" value="GAA2442535.1"/>
    <property type="molecule type" value="Genomic_DNA"/>
</dbReference>
<dbReference type="InterPro" id="IPR016032">
    <property type="entry name" value="Sig_transdc_resp-reg_C-effctor"/>
</dbReference>
<name>A0ABP5X2C1_9ACTN</name>
<keyword evidence="5" id="KW-1185">Reference proteome</keyword>
<dbReference type="Proteomes" id="UP001500460">
    <property type="component" value="Unassembled WGS sequence"/>
</dbReference>
<feature type="domain" description="HTH luxR-type" evidence="3">
    <location>
        <begin position="891"/>
        <end position="956"/>
    </location>
</feature>
<keyword evidence="1" id="KW-0238">DNA-binding</keyword>
<evidence type="ECO:0000256" key="2">
    <source>
        <dbReference type="SAM" id="MobiDB-lite"/>
    </source>
</evidence>
<feature type="region of interest" description="Disordered" evidence="2">
    <location>
        <begin position="1"/>
        <end position="26"/>
    </location>
</feature>
<proteinExistence type="predicted"/>
<dbReference type="SUPFAM" id="SSF48452">
    <property type="entry name" value="TPR-like"/>
    <property type="match status" value="1"/>
</dbReference>
<feature type="region of interest" description="Disordered" evidence="2">
    <location>
        <begin position="492"/>
        <end position="563"/>
    </location>
</feature>
<dbReference type="InterPro" id="IPR011990">
    <property type="entry name" value="TPR-like_helical_dom_sf"/>
</dbReference>
<dbReference type="InterPro" id="IPR039420">
    <property type="entry name" value="WalR-like"/>
</dbReference>
<evidence type="ECO:0000313" key="4">
    <source>
        <dbReference type="EMBL" id="GAA2442535.1"/>
    </source>
</evidence>
<dbReference type="PANTHER" id="PTHR43214:SF42">
    <property type="entry name" value="TRANSCRIPTIONAL REGULATORY PROTEIN DESR"/>
    <property type="match status" value="1"/>
</dbReference>
<dbReference type="SMART" id="SM00421">
    <property type="entry name" value="HTH_LUXR"/>
    <property type="match status" value="1"/>
</dbReference>
<dbReference type="InterPro" id="IPR036388">
    <property type="entry name" value="WH-like_DNA-bd_sf"/>
</dbReference>
<dbReference type="CDD" id="cd06170">
    <property type="entry name" value="LuxR_C_like"/>
    <property type="match status" value="1"/>
</dbReference>
<dbReference type="Gene3D" id="1.10.10.10">
    <property type="entry name" value="Winged helix-like DNA-binding domain superfamily/Winged helix DNA-binding domain"/>
    <property type="match status" value="1"/>
</dbReference>
<comment type="caution">
    <text evidence="4">The sequence shown here is derived from an EMBL/GenBank/DDBJ whole genome shotgun (WGS) entry which is preliminary data.</text>
</comment>
<dbReference type="PANTHER" id="PTHR43214">
    <property type="entry name" value="TWO-COMPONENT RESPONSE REGULATOR"/>
    <property type="match status" value="1"/>
</dbReference>
<feature type="compositionally biased region" description="Low complexity" evidence="2">
    <location>
        <begin position="492"/>
        <end position="532"/>
    </location>
</feature>
<evidence type="ECO:0000259" key="3">
    <source>
        <dbReference type="PROSITE" id="PS50043"/>
    </source>
</evidence>
<dbReference type="RefSeq" id="WP_344604729.1">
    <property type="nucleotide sequence ID" value="NZ_BAAATK010000022.1"/>
</dbReference>
<dbReference type="PRINTS" id="PR00038">
    <property type="entry name" value="HTHLUXR"/>
</dbReference>
<dbReference type="SUPFAM" id="SSF46894">
    <property type="entry name" value="C-terminal effector domain of the bipartite response regulators"/>
    <property type="match status" value="1"/>
</dbReference>
<feature type="compositionally biased region" description="Polar residues" evidence="2">
    <location>
        <begin position="1"/>
        <end position="16"/>
    </location>
</feature>
<dbReference type="PROSITE" id="PS50043">
    <property type="entry name" value="HTH_LUXR_2"/>
    <property type="match status" value="1"/>
</dbReference>
<evidence type="ECO:0000256" key="1">
    <source>
        <dbReference type="ARBA" id="ARBA00023125"/>
    </source>
</evidence>